<keyword evidence="2" id="KW-1185">Reference proteome</keyword>
<name>A0A1G8ICM5_9HYPH</name>
<dbReference type="AlphaFoldDB" id="A0A1G8ICM5"/>
<accession>A0A1G8ICM5</accession>
<gene>
    <name evidence="1" type="ORF">SAMN05428953_101334</name>
</gene>
<dbReference type="Proteomes" id="UP000198894">
    <property type="component" value="Unassembled WGS sequence"/>
</dbReference>
<evidence type="ECO:0000313" key="2">
    <source>
        <dbReference type="Proteomes" id="UP000198894"/>
    </source>
</evidence>
<sequence length="103" mass="11055">MRFLPVQEPTNTWAVFDTTVDVPAYFAGICLIGLPRERAEWLAARANQDALARSSRIGRLSSPETEHAVLPIRKCQKSLTSAGGVSTTGEEAAALAAGYQQPP</sequence>
<proteinExistence type="predicted"/>
<dbReference type="EMBL" id="FNEE01000001">
    <property type="protein sequence ID" value="SDI16729.1"/>
    <property type="molecule type" value="Genomic_DNA"/>
</dbReference>
<organism evidence="1 2">
    <name type="scientific">Mesorhizobium muleiense</name>
    <dbReference type="NCBI Taxonomy" id="1004279"/>
    <lineage>
        <taxon>Bacteria</taxon>
        <taxon>Pseudomonadati</taxon>
        <taxon>Pseudomonadota</taxon>
        <taxon>Alphaproteobacteria</taxon>
        <taxon>Hyphomicrobiales</taxon>
        <taxon>Phyllobacteriaceae</taxon>
        <taxon>Mesorhizobium</taxon>
    </lineage>
</organism>
<protein>
    <submittedName>
        <fullName evidence="1">Uncharacterized protein</fullName>
    </submittedName>
</protein>
<evidence type="ECO:0000313" key="1">
    <source>
        <dbReference type="EMBL" id="SDI16729.1"/>
    </source>
</evidence>
<reference evidence="2" key="1">
    <citation type="submission" date="2016-10" db="EMBL/GenBank/DDBJ databases">
        <authorList>
            <person name="Varghese N."/>
            <person name="Submissions S."/>
        </authorList>
    </citation>
    <scope>NUCLEOTIDE SEQUENCE [LARGE SCALE GENOMIC DNA]</scope>
    <source>
        <strain evidence="2">CGMCC 1.11022</strain>
    </source>
</reference>